<evidence type="ECO:0000256" key="7">
    <source>
        <dbReference type="SAM" id="SignalP"/>
    </source>
</evidence>
<evidence type="ECO:0000256" key="1">
    <source>
        <dbReference type="ARBA" id="ARBA00022475"/>
    </source>
</evidence>
<dbReference type="SUPFAM" id="SSF53850">
    <property type="entry name" value="Periplasmic binding protein-like II"/>
    <property type="match status" value="1"/>
</dbReference>
<evidence type="ECO:0000256" key="6">
    <source>
        <dbReference type="SAM" id="MobiDB-lite"/>
    </source>
</evidence>
<feature type="chain" id="PRO_5046868318" evidence="7">
    <location>
        <begin position="21"/>
        <end position="436"/>
    </location>
</feature>
<evidence type="ECO:0000313" key="8">
    <source>
        <dbReference type="EMBL" id="MEQ4486603.1"/>
    </source>
</evidence>
<evidence type="ECO:0000256" key="3">
    <source>
        <dbReference type="ARBA" id="ARBA00023136"/>
    </source>
</evidence>
<keyword evidence="5" id="KW-0449">Lipoprotein</keyword>
<dbReference type="Gene3D" id="3.40.190.10">
    <property type="entry name" value="Periplasmic binding protein-like II"/>
    <property type="match status" value="2"/>
</dbReference>
<feature type="compositionally biased region" description="Polar residues" evidence="6">
    <location>
        <begin position="38"/>
        <end position="50"/>
    </location>
</feature>
<comment type="caution">
    <text evidence="8">The sequence shown here is derived from an EMBL/GenBank/DDBJ whole genome shotgun (WGS) entry which is preliminary data.</text>
</comment>
<proteinExistence type="predicted"/>
<keyword evidence="2 7" id="KW-0732">Signal</keyword>
<keyword evidence="9" id="KW-1185">Reference proteome</keyword>
<evidence type="ECO:0000256" key="4">
    <source>
        <dbReference type="ARBA" id="ARBA00023139"/>
    </source>
</evidence>
<dbReference type="Pfam" id="PF01547">
    <property type="entry name" value="SBP_bac_1"/>
    <property type="match status" value="1"/>
</dbReference>
<gene>
    <name evidence="8" type="ORF">QJS35_29935</name>
</gene>
<dbReference type="PROSITE" id="PS51257">
    <property type="entry name" value="PROKAR_LIPOPROTEIN"/>
    <property type="match status" value="1"/>
</dbReference>
<evidence type="ECO:0000256" key="5">
    <source>
        <dbReference type="ARBA" id="ARBA00023288"/>
    </source>
</evidence>
<keyword evidence="1" id="KW-1003">Cell membrane</keyword>
<organism evidence="8 9">
    <name type="scientific">Cohnella silvisoli</name>
    <dbReference type="NCBI Taxonomy" id="2873699"/>
    <lineage>
        <taxon>Bacteria</taxon>
        <taxon>Bacillati</taxon>
        <taxon>Bacillota</taxon>
        <taxon>Bacilli</taxon>
        <taxon>Bacillales</taxon>
        <taxon>Paenibacillaceae</taxon>
        <taxon>Cohnella</taxon>
    </lineage>
</organism>
<evidence type="ECO:0000256" key="2">
    <source>
        <dbReference type="ARBA" id="ARBA00022729"/>
    </source>
</evidence>
<protein>
    <submittedName>
        <fullName evidence="8">Extracellular solute-binding protein</fullName>
    </submittedName>
</protein>
<dbReference type="Proteomes" id="UP001493487">
    <property type="component" value="Unassembled WGS sequence"/>
</dbReference>
<feature type="compositionally biased region" description="Low complexity" evidence="6">
    <location>
        <begin position="27"/>
        <end position="37"/>
    </location>
</feature>
<feature type="signal peptide" evidence="7">
    <location>
        <begin position="1"/>
        <end position="20"/>
    </location>
</feature>
<keyword evidence="3" id="KW-0472">Membrane</keyword>
<feature type="region of interest" description="Disordered" evidence="6">
    <location>
        <begin position="27"/>
        <end position="50"/>
    </location>
</feature>
<dbReference type="PANTHER" id="PTHR43649">
    <property type="entry name" value="ARABINOSE-BINDING PROTEIN-RELATED"/>
    <property type="match status" value="1"/>
</dbReference>
<dbReference type="EMBL" id="JASKHM010000023">
    <property type="protein sequence ID" value="MEQ4486603.1"/>
    <property type="molecule type" value="Genomic_DNA"/>
</dbReference>
<sequence>MRKKLALFCSIMALLLVVTACGSGGANSSANSTGSTSPTQAAETEQPSTPAKKTKLTWIYWNNEDTVKAFLDLAKEKLPDIEIEFQYVENKNYDQVVRTKLLAGEGPDLISSLINDNTVKLGYFEDLTEKYGNLYQDAGKKQYTINGKLYGLPQVSFFNGYFYNVEIFEKYNLKVPTTMNEFYEIAETLKKNGVKPLTNGYKNPSQLAQSFISMAITEYYSTPEGKSFDDNFRLGTAKMADALSPSLTQWTEMVKRGIVTMDMLGLEDPQALDEFASGKAAMYKNGPWNLEAIKKKNPNIKLDMFPQPNSAGGVGWLTGGAGFSFGINANSKVKDEAYRVLDLVSTPEGQEALAAGNLGGQSYLNGVVLPVPDDYKSSFEAFKAGHVYFPPASWGSLKDPIFKELGIQLQGLVAGATKPEDVLKNVDNKADELRSK</sequence>
<dbReference type="InterPro" id="IPR006059">
    <property type="entry name" value="SBP"/>
</dbReference>
<dbReference type="RefSeq" id="WP_232189605.1">
    <property type="nucleotide sequence ID" value="NZ_JAIOAP010000021.1"/>
</dbReference>
<evidence type="ECO:0000313" key="9">
    <source>
        <dbReference type="Proteomes" id="UP001493487"/>
    </source>
</evidence>
<dbReference type="PANTHER" id="PTHR43649:SF33">
    <property type="entry name" value="POLYGALACTURONAN_RHAMNOGALACTURONAN-BINDING PROTEIN YTCQ"/>
    <property type="match status" value="1"/>
</dbReference>
<keyword evidence="4" id="KW-0564">Palmitate</keyword>
<reference evidence="8 9" key="1">
    <citation type="journal article" date="2023" name="Genome Announc.">
        <title>Pan-Genome Analyses of the Genus Cohnella and Proposal of the Novel Species Cohnella silvisoli sp. nov., Isolated from Forest Soil.</title>
        <authorList>
            <person name="Wang C."/>
            <person name="Mao L."/>
            <person name="Bao G."/>
            <person name="Zhu H."/>
        </authorList>
    </citation>
    <scope>NUCLEOTIDE SEQUENCE [LARGE SCALE GENOMIC DNA]</scope>
    <source>
        <strain evidence="8 9">NL03-T5-1</strain>
    </source>
</reference>
<dbReference type="InterPro" id="IPR050490">
    <property type="entry name" value="Bact_solute-bd_prot1"/>
</dbReference>
<name>A0ABV1L2X7_9BACL</name>
<accession>A0ABV1L2X7</accession>